<evidence type="ECO:0000256" key="1">
    <source>
        <dbReference type="SAM" id="Phobius"/>
    </source>
</evidence>
<dbReference type="InterPro" id="IPR029787">
    <property type="entry name" value="Nucleotide_cyclase"/>
</dbReference>
<dbReference type="InterPro" id="IPR043128">
    <property type="entry name" value="Rev_trsase/Diguanyl_cyclase"/>
</dbReference>
<dbReference type="NCBIfam" id="TIGR00254">
    <property type="entry name" value="GGDEF"/>
    <property type="match status" value="1"/>
</dbReference>
<dbReference type="RefSeq" id="WP_179914456.1">
    <property type="nucleotide sequence ID" value="NZ_JACBYE010000062.1"/>
</dbReference>
<feature type="transmembrane region" description="Helical" evidence="1">
    <location>
        <begin position="62"/>
        <end position="81"/>
    </location>
</feature>
<dbReference type="Gene3D" id="3.30.70.270">
    <property type="match status" value="1"/>
</dbReference>
<dbReference type="SMART" id="SM00267">
    <property type="entry name" value="GGDEF"/>
    <property type="match status" value="1"/>
</dbReference>
<dbReference type="Proteomes" id="UP000561011">
    <property type="component" value="Unassembled WGS sequence"/>
</dbReference>
<proteinExistence type="predicted"/>
<gene>
    <name evidence="3" type="ORF">HZZ10_17160</name>
</gene>
<feature type="transmembrane region" description="Helical" evidence="1">
    <location>
        <begin position="93"/>
        <end position="112"/>
    </location>
</feature>
<dbReference type="EMBL" id="JACBYE010000062">
    <property type="protein sequence ID" value="NYS95247.1"/>
    <property type="molecule type" value="Genomic_DNA"/>
</dbReference>
<protein>
    <submittedName>
        <fullName evidence="3">Diguanylate cyclase</fullName>
    </submittedName>
</protein>
<sequence length="394" mass="41911">MTLDQQTLSLATGIVVLTAGLLFVVETVFRRDSTTSRLWSLGYLAGILTAFSYLLWASSPSMWWAVAVGNAAFVVSAGAIWNGNRSYNGRRSYVEVTLLLAVITGFAAGIAGPDGGDWAGAPVWFGSVAVLAGFGAAETWRGALRKDVNARGLSVVLTVESLLFAARFVTYFVFGTSSYVFTDVLGTATASILTMVLMVVAAVSMSVLRSETSFAHARRRSTPVFTARRLVDDQSFQQVAADRLERAHNHDERVALLHVDLDDLETINTAFGRSVADLVITAYATTVRNGTPTSSVIGEVGAGRISIVFTEAQPGAGLSTATALRRALLDTDIPEAPGASLTASIGVATTEHFGYDLEPLHQAARRAADDASAAGGNRVSDAWLLEVSKRPDWR</sequence>
<dbReference type="AlphaFoldDB" id="A0A853EX72"/>
<keyword evidence="1" id="KW-0472">Membrane</keyword>
<organism evidence="3 4">
    <name type="scientific">Sanguibacter inulinus</name>
    <dbReference type="NCBI Taxonomy" id="60922"/>
    <lineage>
        <taxon>Bacteria</taxon>
        <taxon>Bacillati</taxon>
        <taxon>Actinomycetota</taxon>
        <taxon>Actinomycetes</taxon>
        <taxon>Micrococcales</taxon>
        <taxon>Sanguibacteraceae</taxon>
        <taxon>Sanguibacter</taxon>
    </lineage>
</organism>
<feature type="transmembrane region" description="Helical" evidence="1">
    <location>
        <begin position="186"/>
        <end position="208"/>
    </location>
</feature>
<dbReference type="PROSITE" id="PS50887">
    <property type="entry name" value="GGDEF"/>
    <property type="match status" value="1"/>
</dbReference>
<name>A0A853EX72_9MICO</name>
<keyword evidence="1" id="KW-1133">Transmembrane helix</keyword>
<evidence type="ECO:0000313" key="3">
    <source>
        <dbReference type="EMBL" id="NYS95247.1"/>
    </source>
</evidence>
<evidence type="ECO:0000259" key="2">
    <source>
        <dbReference type="PROSITE" id="PS50887"/>
    </source>
</evidence>
<feature type="transmembrane region" description="Helical" evidence="1">
    <location>
        <begin position="6"/>
        <end position="25"/>
    </location>
</feature>
<accession>A0A853EX72</accession>
<feature type="transmembrane region" description="Helical" evidence="1">
    <location>
        <begin position="37"/>
        <end position="56"/>
    </location>
</feature>
<comment type="caution">
    <text evidence="3">The sequence shown here is derived from an EMBL/GenBank/DDBJ whole genome shotgun (WGS) entry which is preliminary data.</text>
</comment>
<feature type="transmembrane region" description="Helical" evidence="1">
    <location>
        <begin position="118"/>
        <end position="140"/>
    </location>
</feature>
<evidence type="ECO:0000313" key="4">
    <source>
        <dbReference type="Proteomes" id="UP000561011"/>
    </source>
</evidence>
<dbReference type="Pfam" id="PF00990">
    <property type="entry name" value="GGDEF"/>
    <property type="match status" value="1"/>
</dbReference>
<keyword evidence="4" id="KW-1185">Reference proteome</keyword>
<dbReference type="InterPro" id="IPR000160">
    <property type="entry name" value="GGDEF_dom"/>
</dbReference>
<reference evidence="3 4" key="1">
    <citation type="submission" date="2020-07" db="EMBL/GenBank/DDBJ databases">
        <title>MOT database genomes.</title>
        <authorList>
            <person name="Joseph S."/>
            <person name="Aduse-Opoku J."/>
            <person name="Hashim A."/>
            <person name="Wade W."/>
            <person name="Curtis M."/>
        </authorList>
    </citation>
    <scope>NUCLEOTIDE SEQUENCE [LARGE SCALE GENOMIC DNA]</scope>
    <source>
        <strain evidence="3 4">DSM 100099</strain>
    </source>
</reference>
<keyword evidence="1" id="KW-0812">Transmembrane</keyword>
<feature type="domain" description="GGDEF" evidence="2">
    <location>
        <begin position="252"/>
        <end position="384"/>
    </location>
</feature>
<dbReference type="SUPFAM" id="SSF55073">
    <property type="entry name" value="Nucleotide cyclase"/>
    <property type="match status" value="1"/>
</dbReference>
<feature type="transmembrane region" description="Helical" evidence="1">
    <location>
        <begin position="152"/>
        <end position="174"/>
    </location>
</feature>